<dbReference type="Proteomes" id="UP001205566">
    <property type="component" value="Unassembled WGS sequence"/>
</dbReference>
<evidence type="ECO:0000313" key="15">
    <source>
        <dbReference type="EMBL" id="MCQ3831016.1"/>
    </source>
</evidence>
<dbReference type="PANTHER" id="PTHR32552">
    <property type="entry name" value="FERRICHROME IRON RECEPTOR-RELATED"/>
    <property type="match status" value="1"/>
</dbReference>
<feature type="domain" description="TonB-dependent receptor plug" evidence="14">
    <location>
        <begin position="70"/>
        <end position="178"/>
    </location>
</feature>
<dbReference type="PANTHER" id="PTHR32552:SF81">
    <property type="entry name" value="TONB-DEPENDENT OUTER MEMBRANE RECEPTOR"/>
    <property type="match status" value="1"/>
</dbReference>
<feature type="domain" description="TonB-dependent receptor-like beta-barrel" evidence="13">
    <location>
        <begin position="316"/>
        <end position="816"/>
    </location>
</feature>
<keyword evidence="15" id="KW-0675">Receptor</keyword>
<evidence type="ECO:0000256" key="1">
    <source>
        <dbReference type="ARBA" id="ARBA00004571"/>
    </source>
</evidence>
<evidence type="ECO:0000256" key="2">
    <source>
        <dbReference type="ARBA" id="ARBA00022448"/>
    </source>
</evidence>
<protein>
    <submittedName>
        <fullName evidence="15">TonB-dependent receptor</fullName>
    </submittedName>
</protein>
<dbReference type="InterPro" id="IPR012910">
    <property type="entry name" value="Plug_dom"/>
</dbReference>
<gene>
    <name evidence="15" type="ORF">HXX02_16370</name>
</gene>
<reference evidence="15" key="1">
    <citation type="thesis" date="2020" institute="Technische Universitat Dresden" country="Dresden, Germany">
        <title>The Agarolytic System of Microbulbifer elongatus PORT2, Isolated from Batu Karas, Pangandaran West Java Indonesia.</title>
        <authorList>
            <person name="Anggraeni S.R."/>
        </authorList>
    </citation>
    <scope>NUCLEOTIDE SEQUENCE</scope>
    <source>
        <strain evidence="15">PORT2</strain>
    </source>
</reference>
<evidence type="ECO:0000256" key="10">
    <source>
        <dbReference type="ARBA" id="ARBA00023237"/>
    </source>
</evidence>
<dbReference type="InterPro" id="IPR000531">
    <property type="entry name" value="Beta-barrel_TonB"/>
</dbReference>
<evidence type="ECO:0000256" key="8">
    <source>
        <dbReference type="ARBA" id="ARBA00023077"/>
    </source>
</evidence>
<dbReference type="InterPro" id="IPR037066">
    <property type="entry name" value="Plug_dom_sf"/>
</dbReference>
<dbReference type="Gene3D" id="2.40.170.20">
    <property type="entry name" value="TonB-dependent receptor, beta-barrel domain"/>
    <property type="match status" value="1"/>
</dbReference>
<keyword evidence="16" id="KW-1185">Reference proteome</keyword>
<evidence type="ECO:0000259" key="14">
    <source>
        <dbReference type="Pfam" id="PF07715"/>
    </source>
</evidence>
<keyword evidence="3 11" id="KW-1134">Transmembrane beta strand</keyword>
<dbReference type="Pfam" id="PF00593">
    <property type="entry name" value="TonB_dep_Rec_b-barrel"/>
    <property type="match status" value="1"/>
</dbReference>
<name>A0ABT1P7G1_9GAMM</name>
<evidence type="ECO:0000256" key="6">
    <source>
        <dbReference type="ARBA" id="ARBA00023004"/>
    </source>
</evidence>
<accession>A0ABT1P7G1</accession>
<keyword evidence="9 11" id="KW-0472">Membrane</keyword>
<evidence type="ECO:0000256" key="4">
    <source>
        <dbReference type="ARBA" id="ARBA00022496"/>
    </source>
</evidence>
<comment type="similarity">
    <text evidence="11 12">Belongs to the TonB-dependent receptor family.</text>
</comment>
<comment type="caution">
    <text evidence="15">The sequence shown here is derived from an EMBL/GenBank/DDBJ whole genome shotgun (WGS) entry which is preliminary data.</text>
</comment>
<evidence type="ECO:0000256" key="3">
    <source>
        <dbReference type="ARBA" id="ARBA00022452"/>
    </source>
</evidence>
<keyword evidence="2 11" id="KW-0813">Transport</keyword>
<dbReference type="SUPFAM" id="SSF56935">
    <property type="entry name" value="Porins"/>
    <property type="match status" value="1"/>
</dbReference>
<keyword evidence="4" id="KW-0410">Iron transport</keyword>
<dbReference type="RefSeq" id="WP_255875925.1">
    <property type="nucleotide sequence ID" value="NZ_JACASI010000045.1"/>
</dbReference>
<sequence length="854" mass="94733">MKIIQYKNEREDVKNQSPKSMHSLLVLGCCSVATLFNVAIAQEVETKKKFDETSALEEVVVTAQKREQSVQDVPVSMEVLSGDLIEELGADTGFDIVKYLPGFGVDDNNEIRTTTLKTRGIGTFTNSIGLQSSNLIVVDGEVLPRQSMMNLAIADVERVEALRGPQGTLFGQNTSTGVIHYVTKRPQLGEFYGSAKAELTEYNGRQVSSAVNLPINDNWAARINVQHGEQDGWIRNEYPGGEDVGAEEKSGIRTQFLYDNGSDLSALVRMDYSERDTNCCSMVKTEISREYGPKPVVRIDDGVVTAAAYNEIDSEPDYNVFGEPVTARNPESNYGSVENTGLSAEVNYDLANGMALSYLASYRDFELTNSSGFFTFKFPVHREHFGGNESVEVIQQELRLSDFDNETFNWVLGAFFHDTAGQRSEITDGCVGGGGASSRGVIEDGVMIGCVSNASALAFINHYSETGTQDRSLLEADRNLSAGDFTADFTNTALFGQLEYQITDRLDATLGFRALHEKGSASFDALWLRPPTDGTGMETFDEVLALSESDPSLIRNDPEGAKFSDSNTDFIYKAVLGYDFTDNIRAYVNYSTGYKGPSYFVTSNTNPEDAEYFPTRPEQSTNFEVGVRSRLLDDKLHVNLTYFDMAVEDYQVRAQRIVDEDSNTIFAGYVNADEVRSTGIEADMVYKLTSDLKVVASYANYEATYEDFADTPVNCPGGTLADRCSVVGGRNVFDQTGLPVENNAQEQALVTLNYNREIGSTGWDANFRTVWRYEGDFTPSANMMAQEFDPNADYDVLDLYIGVGNDKLRGNLFVKNVMDESYNTFKFADQWGNQALFYPRDYSRYFGASVTYMF</sequence>
<dbReference type="Pfam" id="PF07715">
    <property type="entry name" value="Plug"/>
    <property type="match status" value="1"/>
</dbReference>
<keyword evidence="7" id="KW-0406">Ion transport</keyword>
<dbReference type="Gene3D" id="2.170.130.10">
    <property type="entry name" value="TonB-dependent receptor, plug domain"/>
    <property type="match status" value="1"/>
</dbReference>
<evidence type="ECO:0000256" key="9">
    <source>
        <dbReference type="ARBA" id="ARBA00023136"/>
    </source>
</evidence>
<keyword evidence="8 12" id="KW-0798">TonB box</keyword>
<dbReference type="PROSITE" id="PS52016">
    <property type="entry name" value="TONB_DEPENDENT_REC_3"/>
    <property type="match status" value="1"/>
</dbReference>
<comment type="subcellular location">
    <subcellularLocation>
        <location evidence="1 11">Cell outer membrane</location>
        <topology evidence="1 11">Multi-pass membrane protein</topology>
    </subcellularLocation>
</comment>
<evidence type="ECO:0000256" key="11">
    <source>
        <dbReference type="PROSITE-ProRule" id="PRU01360"/>
    </source>
</evidence>
<evidence type="ECO:0000256" key="5">
    <source>
        <dbReference type="ARBA" id="ARBA00022692"/>
    </source>
</evidence>
<dbReference type="InterPro" id="IPR036942">
    <property type="entry name" value="Beta-barrel_TonB_sf"/>
</dbReference>
<evidence type="ECO:0000259" key="13">
    <source>
        <dbReference type="Pfam" id="PF00593"/>
    </source>
</evidence>
<evidence type="ECO:0000313" key="16">
    <source>
        <dbReference type="Proteomes" id="UP001205566"/>
    </source>
</evidence>
<evidence type="ECO:0000256" key="12">
    <source>
        <dbReference type="RuleBase" id="RU003357"/>
    </source>
</evidence>
<keyword evidence="6" id="KW-0408">Iron</keyword>
<proteinExistence type="inferred from homology"/>
<keyword evidence="5 11" id="KW-0812">Transmembrane</keyword>
<dbReference type="EMBL" id="JACASI010000045">
    <property type="protein sequence ID" value="MCQ3831016.1"/>
    <property type="molecule type" value="Genomic_DNA"/>
</dbReference>
<keyword evidence="10 11" id="KW-0998">Cell outer membrane</keyword>
<evidence type="ECO:0000256" key="7">
    <source>
        <dbReference type="ARBA" id="ARBA00023065"/>
    </source>
</evidence>
<organism evidence="15 16">
    <name type="scientific">Microbulbifer elongatus</name>
    <dbReference type="NCBI Taxonomy" id="86173"/>
    <lineage>
        <taxon>Bacteria</taxon>
        <taxon>Pseudomonadati</taxon>
        <taxon>Pseudomonadota</taxon>
        <taxon>Gammaproteobacteria</taxon>
        <taxon>Cellvibrionales</taxon>
        <taxon>Microbulbiferaceae</taxon>
        <taxon>Microbulbifer</taxon>
    </lineage>
</organism>
<dbReference type="InterPro" id="IPR039426">
    <property type="entry name" value="TonB-dep_rcpt-like"/>
</dbReference>